<dbReference type="Proteomes" id="UP000218160">
    <property type="component" value="Chromosome 1"/>
</dbReference>
<name>A0A291B9M7_9GAMM</name>
<gene>
    <name evidence="1" type="ORF">BTN50_1230</name>
</gene>
<dbReference type="EMBL" id="CP020660">
    <property type="protein sequence ID" value="ATF09719.1"/>
    <property type="molecule type" value="Genomic_DNA"/>
</dbReference>
<dbReference type="AlphaFoldDB" id="A0A291B9M7"/>
<sequence>MALTTPDNITNPFVLNERFHPCYHEKQQIFKNEIIFAI</sequence>
<evidence type="ECO:0000313" key="1">
    <source>
        <dbReference type="EMBL" id="ATF09719.1"/>
    </source>
</evidence>
<organism evidence="1 2">
    <name type="scientific">Candidatus Enterovibrio altilux</name>
    <dbReference type="NCBI Taxonomy" id="1927128"/>
    <lineage>
        <taxon>Bacteria</taxon>
        <taxon>Pseudomonadati</taxon>
        <taxon>Pseudomonadota</taxon>
        <taxon>Gammaproteobacteria</taxon>
        <taxon>Vibrionales</taxon>
        <taxon>Vibrionaceae</taxon>
        <taxon>Enterovibrio</taxon>
    </lineage>
</organism>
<protein>
    <submittedName>
        <fullName evidence="1">Uncharacterized protein</fullName>
    </submittedName>
</protein>
<accession>A0A291B9M7</accession>
<evidence type="ECO:0000313" key="2">
    <source>
        <dbReference type="Proteomes" id="UP000218160"/>
    </source>
</evidence>
<proteinExistence type="predicted"/>
<dbReference type="KEGG" id="elux:BTN50_1230"/>
<reference evidence="2" key="1">
    <citation type="submission" date="2017-04" db="EMBL/GenBank/DDBJ databases">
        <title>Genome evolution of the luminous symbionts of deep sea anglerfish.</title>
        <authorList>
            <person name="Hendry T.A."/>
        </authorList>
    </citation>
    <scope>NUCLEOTIDE SEQUENCE [LARGE SCALE GENOMIC DNA]</scope>
</reference>
<keyword evidence="2" id="KW-1185">Reference proteome</keyword>